<feature type="compositionally biased region" description="Polar residues" evidence="1">
    <location>
        <begin position="677"/>
        <end position="693"/>
    </location>
</feature>
<feature type="compositionally biased region" description="Basic and acidic residues" evidence="1">
    <location>
        <begin position="1376"/>
        <end position="1394"/>
    </location>
</feature>
<evidence type="ECO:0000313" key="2">
    <source>
        <dbReference type="EMBL" id="CAD1470075.1"/>
    </source>
</evidence>
<feature type="compositionally biased region" description="Polar residues" evidence="1">
    <location>
        <begin position="1343"/>
        <end position="1362"/>
    </location>
</feature>
<feature type="region of interest" description="Disordered" evidence="1">
    <location>
        <begin position="565"/>
        <end position="867"/>
    </location>
</feature>
<feature type="region of interest" description="Disordered" evidence="1">
    <location>
        <begin position="163"/>
        <end position="185"/>
    </location>
</feature>
<feature type="compositionally biased region" description="Polar residues" evidence="1">
    <location>
        <begin position="1184"/>
        <end position="1193"/>
    </location>
</feature>
<accession>A0A6V7GZQ0</accession>
<feature type="region of interest" description="Disordered" evidence="1">
    <location>
        <begin position="278"/>
        <end position="308"/>
    </location>
</feature>
<feature type="compositionally biased region" description="Basic and acidic residues" evidence="1">
    <location>
        <begin position="976"/>
        <end position="989"/>
    </location>
</feature>
<feature type="region of interest" description="Disordered" evidence="1">
    <location>
        <begin position="942"/>
        <end position="990"/>
    </location>
</feature>
<reference evidence="2" key="1">
    <citation type="submission" date="2020-07" db="EMBL/GenBank/DDBJ databases">
        <authorList>
            <person name="Nazaruddin N."/>
        </authorList>
    </citation>
    <scope>NUCLEOTIDE SEQUENCE</scope>
</reference>
<organism evidence="2 3">
    <name type="scientific">Heterotrigona itama</name>
    <dbReference type="NCBI Taxonomy" id="395501"/>
    <lineage>
        <taxon>Eukaryota</taxon>
        <taxon>Metazoa</taxon>
        <taxon>Ecdysozoa</taxon>
        <taxon>Arthropoda</taxon>
        <taxon>Hexapoda</taxon>
        <taxon>Insecta</taxon>
        <taxon>Pterygota</taxon>
        <taxon>Neoptera</taxon>
        <taxon>Endopterygota</taxon>
        <taxon>Hymenoptera</taxon>
        <taxon>Apocrita</taxon>
        <taxon>Aculeata</taxon>
        <taxon>Apoidea</taxon>
        <taxon>Anthophila</taxon>
        <taxon>Apidae</taxon>
        <taxon>Heterotrigona</taxon>
    </lineage>
</organism>
<feature type="compositionally biased region" description="Polar residues" evidence="1">
    <location>
        <begin position="567"/>
        <end position="582"/>
    </location>
</feature>
<evidence type="ECO:0000313" key="3">
    <source>
        <dbReference type="Proteomes" id="UP000752696"/>
    </source>
</evidence>
<feature type="region of interest" description="Disordered" evidence="1">
    <location>
        <begin position="1091"/>
        <end position="1394"/>
    </location>
</feature>
<feature type="compositionally biased region" description="Basic and acidic residues" evidence="1">
    <location>
        <begin position="1116"/>
        <end position="1136"/>
    </location>
</feature>
<feature type="region of interest" description="Disordered" evidence="1">
    <location>
        <begin position="364"/>
        <end position="452"/>
    </location>
</feature>
<feature type="compositionally biased region" description="Polar residues" evidence="1">
    <location>
        <begin position="176"/>
        <end position="185"/>
    </location>
</feature>
<feature type="compositionally biased region" description="Polar residues" evidence="1">
    <location>
        <begin position="654"/>
        <end position="669"/>
    </location>
</feature>
<keyword evidence="3" id="KW-1185">Reference proteome</keyword>
<feature type="non-terminal residue" evidence="2">
    <location>
        <position position="1394"/>
    </location>
</feature>
<protein>
    <submittedName>
        <fullName evidence="2">Uncharacterized protein</fullName>
    </submittedName>
</protein>
<evidence type="ECO:0000256" key="1">
    <source>
        <dbReference type="SAM" id="MobiDB-lite"/>
    </source>
</evidence>
<feature type="compositionally biased region" description="Polar residues" evidence="1">
    <location>
        <begin position="1153"/>
        <end position="1176"/>
    </location>
</feature>
<feature type="non-terminal residue" evidence="2">
    <location>
        <position position="1"/>
    </location>
</feature>
<gene>
    <name evidence="2" type="ORF">MHI_LOCUS176288</name>
</gene>
<feature type="compositionally biased region" description="Basic and acidic residues" evidence="1">
    <location>
        <begin position="785"/>
        <end position="828"/>
    </location>
</feature>
<feature type="compositionally biased region" description="Basic and acidic residues" evidence="1">
    <location>
        <begin position="600"/>
        <end position="616"/>
    </location>
</feature>
<name>A0A6V7GZQ0_9HYME</name>
<sequence>AATLEQGIKGMHGRQQSDVCVLSRSKKISDFRDCRYAGQTRNEMTPTLQRGKNTSLERIVSEEPVEECRDSTDHLKKSPNGERANERIVEEPIDLTRKTKNLDVSRGIEGTIEMERTRSYAQMIASYNDAMYEPNCSGVLKDNSNSSMIKGIHKSPFTTASLVSPKWRNKPKGSRDTNSSASGLNETFNRDVKFNNASCATHIHCRYDDDNRDDDVIENNNEAQKSLSYASMIERYSKAIDLSLVDSCGRHGNMLPKRYVSTKFDEIPIILTSEKDANKKPNVTADDAKEKVGDDQAEVEKNAQSEETKMDETIEDLKRITAKADSGDKWMLQSAYEPAYWLDRVMNAHKKRIKNRRETFEKTSVKATANELANPDTKPDTIVQADETISNSETESTMASQRSWRHHSTKPPASIPPASKPPSQDGPGGRSSNPIVDYIRRGPVSTSRAAPTNPIKEPQIELRMTPSQNESVVSINMDEEAVKAAGGSKEQLSVVISSRRDATGRAEPRPDFSSMQISISETTIPVKQIEFSINGKPVSELKSIIARADRLDVLSSMDKVEIRIPSRSPNTATERSTNVVATSSSSSKPVLNLQIAAKFNEPRFEQPRDAEMKTDPSHMPPPTAPVTPTPPTPPAPPVKPPRPHNLFMREATESGVTTNQDVSGTTNASRDVATAKQVENSISQRSVGASSTPGEEKISKIVSPNEAVFQNDGNTRSNSDENASSRQPQQPAMNNEDKNRTPSNAIPWWSSEDSFKKIKKKGNTPKGALESNDTVALIPVQDSPSVKDEEKLTTDSSKVDPTKVDTRRSRDIVPKKPVVEEKKRDHPDPIVNYVRAKSSPRWVPVKHASETTTTRPRDSSGVLKGPRYRVRSNLHGREVTEKDSDMPTISRVRCAPKVVKSVPAIPRDANSGARSVVESQNMENLKPVAKANAKIEKPVAVRGPGSQIGKANVQNSNTIYKKEGELSANESADVSAKGEKKRSDTDGAVEKNLLVKPIDEDPRIKEILKSMKPIEKREDGTLIDYGVIVPSRKPSGKVTEIPRIQAKASDGNTVTKELVQSREKIVEPEKIRSVNKLASKFDAANIEIKHETNKPRTLTSEKAMNEEKKKKVLSNFKKDDFIKKEENRTESASNRDRLHKRLISAEIPAESSVEGTRSNNEPLKTVQKSGDTNVKSSLLDKSKNTLPGSSVTPDETKASEKKEPKSTLKSVEQKKASLETTIGGPSKISDETASNVPLMGTINFPGSQKSGGDAVKSDNTFSKELPTGGSRQKHRKNTNDTGVSPFKGTIQLRPSDNLVRLTDIDKEKVNPELVDQGDNSAKPNVTKKPSNKGGGGTGSNSPAAISTKPTKLSTGSNDSEPPTSHLKETSGQSIVTEDKNGKKVGSYEKERPEK</sequence>
<feature type="compositionally biased region" description="Polar residues" evidence="1">
    <location>
        <begin position="387"/>
        <end position="402"/>
    </location>
</feature>
<dbReference type="OrthoDB" id="7601093at2759"/>
<comment type="caution">
    <text evidence="2">The sequence shown here is derived from an EMBL/GenBank/DDBJ whole genome shotgun (WGS) entry which is preliminary data.</text>
</comment>
<feature type="compositionally biased region" description="Pro residues" evidence="1">
    <location>
        <begin position="618"/>
        <end position="640"/>
    </location>
</feature>
<feature type="compositionally biased region" description="Basic and acidic residues" evidence="1">
    <location>
        <begin position="1194"/>
        <end position="1217"/>
    </location>
</feature>
<feature type="compositionally biased region" description="Polar residues" evidence="1">
    <location>
        <begin position="711"/>
        <end position="733"/>
    </location>
</feature>
<proteinExistence type="predicted"/>
<dbReference type="EMBL" id="CAJDYZ010003405">
    <property type="protein sequence ID" value="CAD1470075.1"/>
    <property type="molecule type" value="Genomic_DNA"/>
</dbReference>
<dbReference type="Proteomes" id="UP000752696">
    <property type="component" value="Unassembled WGS sequence"/>
</dbReference>
<feature type="compositionally biased region" description="Basic and acidic residues" evidence="1">
    <location>
        <begin position="286"/>
        <end position="308"/>
    </location>
</feature>